<dbReference type="eggNOG" id="COG4191">
    <property type="taxonomic scope" value="Bacteria"/>
</dbReference>
<protein>
    <recommendedName>
        <fullName evidence="2">histidine kinase</fullName>
        <ecNumber evidence="2">2.7.13.3</ecNumber>
    </recommendedName>
</protein>
<dbReference type="GO" id="GO:0004673">
    <property type="term" value="F:protein histidine kinase activity"/>
    <property type="evidence" value="ECO:0007669"/>
    <property type="project" value="UniProtKB-EC"/>
</dbReference>
<dbReference type="Pfam" id="PF13589">
    <property type="entry name" value="HATPase_c_3"/>
    <property type="match status" value="1"/>
</dbReference>
<dbReference type="AlphaFoldDB" id="B4VYM0"/>
<dbReference type="STRING" id="118168.MC7420_2630"/>
<proteinExistence type="predicted"/>
<dbReference type="PROSITE" id="PS50109">
    <property type="entry name" value="HIS_KIN"/>
    <property type="match status" value="1"/>
</dbReference>
<evidence type="ECO:0000256" key="6">
    <source>
        <dbReference type="ARBA" id="ARBA00022777"/>
    </source>
</evidence>
<accession>B4VYM0</accession>
<dbReference type="InterPro" id="IPR005467">
    <property type="entry name" value="His_kinase_dom"/>
</dbReference>
<keyword evidence="6 10" id="KW-0418">Kinase</keyword>
<dbReference type="InterPro" id="IPR003594">
    <property type="entry name" value="HATPase_dom"/>
</dbReference>
<comment type="catalytic activity">
    <reaction evidence="1">
        <text>ATP + protein L-histidine = ADP + protein N-phospho-L-histidine.</text>
        <dbReference type="EC" id="2.7.13.3"/>
    </reaction>
</comment>
<evidence type="ECO:0000256" key="1">
    <source>
        <dbReference type="ARBA" id="ARBA00000085"/>
    </source>
</evidence>
<dbReference type="SUPFAM" id="SSF55874">
    <property type="entry name" value="ATPase domain of HSP90 chaperone/DNA topoisomerase II/histidine kinase"/>
    <property type="match status" value="2"/>
</dbReference>
<gene>
    <name evidence="10" type="ORF">MC7420_2630</name>
</gene>
<keyword evidence="3" id="KW-0597">Phosphoprotein</keyword>
<feature type="domain" description="Histidine kinase" evidence="9">
    <location>
        <begin position="479"/>
        <end position="699"/>
    </location>
</feature>
<keyword evidence="7" id="KW-0067">ATP-binding</keyword>
<keyword evidence="11" id="KW-1185">Reference proteome</keyword>
<dbReference type="EC" id="2.7.13.3" evidence="2"/>
<evidence type="ECO:0000256" key="7">
    <source>
        <dbReference type="ARBA" id="ARBA00022840"/>
    </source>
</evidence>
<name>B4VYM0_9CYAN</name>
<evidence type="ECO:0000259" key="9">
    <source>
        <dbReference type="PROSITE" id="PS50109"/>
    </source>
</evidence>
<dbReference type="Pfam" id="PF02518">
    <property type="entry name" value="HATPase_c"/>
    <property type="match status" value="1"/>
</dbReference>
<keyword evidence="8" id="KW-0902">Two-component regulatory system</keyword>
<evidence type="ECO:0000256" key="3">
    <source>
        <dbReference type="ARBA" id="ARBA00022553"/>
    </source>
</evidence>
<evidence type="ECO:0000256" key="2">
    <source>
        <dbReference type="ARBA" id="ARBA00012438"/>
    </source>
</evidence>
<organism evidence="10 11">
    <name type="scientific">Coleofasciculus chthonoplastes PCC 7420</name>
    <dbReference type="NCBI Taxonomy" id="118168"/>
    <lineage>
        <taxon>Bacteria</taxon>
        <taxon>Bacillati</taxon>
        <taxon>Cyanobacteriota</taxon>
        <taxon>Cyanophyceae</taxon>
        <taxon>Coleofasciculales</taxon>
        <taxon>Coleofasciculaceae</taxon>
        <taxon>Coleofasciculus</taxon>
    </lineage>
</organism>
<evidence type="ECO:0000256" key="5">
    <source>
        <dbReference type="ARBA" id="ARBA00022741"/>
    </source>
</evidence>
<dbReference type="SMART" id="SM00387">
    <property type="entry name" value="HATPase_c"/>
    <property type="match status" value="1"/>
</dbReference>
<dbReference type="InterPro" id="IPR036890">
    <property type="entry name" value="HATPase_C_sf"/>
</dbReference>
<evidence type="ECO:0000313" key="10">
    <source>
        <dbReference type="EMBL" id="EDX73012.1"/>
    </source>
</evidence>
<evidence type="ECO:0000313" key="11">
    <source>
        <dbReference type="Proteomes" id="UP000003835"/>
    </source>
</evidence>
<dbReference type="PANTHER" id="PTHR43065:SF10">
    <property type="entry name" value="PEROXIDE STRESS-ACTIVATED HISTIDINE KINASE MAK3"/>
    <property type="match status" value="1"/>
</dbReference>
<dbReference type="HOGENOM" id="CLU_012281_1_0_3"/>
<dbReference type="PRINTS" id="PR00344">
    <property type="entry name" value="BCTRLSENSOR"/>
</dbReference>
<dbReference type="EMBL" id="DS989860">
    <property type="protein sequence ID" value="EDX73012.1"/>
    <property type="molecule type" value="Genomic_DNA"/>
</dbReference>
<sequence>MELRYNLKQSDWLSSYSDKIMHFKFSPNILNRLGEELIPNPDQGIIELVKNSYDADATQCTVELINTDTTGGSILISDNGIGMDLAAISEGWFVLGRSKKAAREPTALGRLPVGDKGLGRLAALRQGSKVQLKTRPKNEPAVEYSLTINWQDFEQASVVEDISFDVQKDMANLPQGTEILIENLNIKFGRREVKRLARELLFLADPFDSDIAFRPRLIAPEFADLEKQVNESYFDDAEYHLKSSVNGDGIVESSVFDWKGELLFQAKHSDISQEPYKTAPAEFELWVFLLNPQSFSTKTASFGQVRKWLSEVGNIHLYHRGLRVKPYGDQGDDWLNLNYARARNPEVRPSTSTVIGRIIVNDPNDLLNQKTDRLGFIENEAFLELKRFAIDVLNWMAKERLKQTENRRQIVKQESSRDVISAKRNIESVIEKAVPQQSRDTVRKVIQQYEEVKERETKALREDLQLYRSLATAGTTAAVFAHESGKPVTLIEKVAKRIEKKGQELPGEIYFKSFAKPVEILYKVSKSLLSFSRFPLHLLKREKRKTGRVEVYRVIDDILELFAPFLQDSKIEVVKSSINNQYFILGSTALLEAIITNLLTNTINAFNVEGTRTEGRQVMIVTEIIETYLQIKILDNGLGIRDINLNNIWLPGQTTKPEGTGLGLTIVKDSVTDLGGKVQAIAQGELGGAEFIIKLPLVGG</sequence>
<dbReference type="GO" id="GO:0000160">
    <property type="term" value="P:phosphorelay signal transduction system"/>
    <property type="evidence" value="ECO:0007669"/>
    <property type="project" value="UniProtKB-KW"/>
</dbReference>
<keyword evidence="5" id="KW-0547">Nucleotide-binding</keyword>
<reference evidence="10 11" key="1">
    <citation type="submission" date="2008-07" db="EMBL/GenBank/DDBJ databases">
        <authorList>
            <person name="Tandeau de Marsac N."/>
            <person name="Ferriera S."/>
            <person name="Johnson J."/>
            <person name="Kravitz S."/>
            <person name="Beeson K."/>
            <person name="Sutton G."/>
            <person name="Rogers Y.-H."/>
            <person name="Friedman R."/>
            <person name="Frazier M."/>
            <person name="Venter J.C."/>
        </authorList>
    </citation>
    <scope>NUCLEOTIDE SEQUENCE [LARGE SCALE GENOMIC DNA]</scope>
    <source>
        <strain evidence="10 11">PCC 7420</strain>
    </source>
</reference>
<dbReference type="InterPro" id="IPR004358">
    <property type="entry name" value="Sig_transdc_His_kin-like_C"/>
</dbReference>
<evidence type="ECO:0000256" key="4">
    <source>
        <dbReference type="ARBA" id="ARBA00022679"/>
    </source>
</evidence>
<keyword evidence="4" id="KW-0808">Transferase</keyword>
<dbReference type="Proteomes" id="UP000003835">
    <property type="component" value="Unassembled WGS sequence"/>
</dbReference>
<dbReference type="Gene3D" id="3.30.565.10">
    <property type="entry name" value="Histidine kinase-like ATPase, C-terminal domain"/>
    <property type="match status" value="2"/>
</dbReference>
<dbReference type="GO" id="GO:0005524">
    <property type="term" value="F:ATP binding"/>
    <property type="evidence" value="ECO:0007669"/>
    <property type="project" value="UniProtKB-KW"/>
</dbReference>
<dbReference type="PANTHER" id="PTHR43065">
    <property type="entry name" value="SENSOR HISTIDINE KINASE"/>
    <property type="match status" value="1"/>
</dbReference>
<evidence type="ECO:0000256" key="8">
    <source>
        <dbReference type="ARBA" id="ARBA00023012"/>
    </source>
</evidence>